<dbReference type="GO" id="GO:0070531">
    <property type="term" value="C:BRCA1-A complex"/>
    <property type="evidence" value="ECO:0007669"/>
    <property type="project" value="TreeGrafter"/>
</dbReference>
<dbReference type="GO" id="GO:0004842">
    <property type="term" value="F:ubiquitin-protein transferase activity"/>
    <property type="evidence" value="ECO:0007669"/>
    <property type="project" value="TreeGrafter"/>
</dbReference>
<dbReference type="FunFam" id="1.25.40.20:FF:000009">
    <property type="entry name" value="Poly [ADP-ribose] polymerase"/>
    <property type="match status" value="1"/>
</dbReference>
<dbReference type="OrthoDB" id="4772757at2759"/>
<keyword evidence="5" id="KW-1185">Reference proteome</keyword>
<dbReference type="PANTHER" id="PTHR24171">
    <property type="entry name" value="ANKYRIN REPEAT DOMAIN-CONTAINING PROTEIN 39-RELATED"/>
    <property type="match status" value="1"/>
</dbReference>
<reference evidence="4" key="1">
    <citation type="submission" date="2018-11" db="EMBL/GenBank/DDBJ databases">
        <authorList>
            <consortium name="Pathogen Informatics"/>
        </authorList>
    </citation>
    <scope>NUCLEOTIDE SEQUENCE</scope>
</reference>
<dbReference type="SUPFAM" id="SSF48403">
    <property type="entry name" value="Ankyrin repeat"/>
    <property type="match status" value="1"/>
</dbReference>
<dbReference type="GO" id="GO:0031436">
    <property type="term" value="C:BRCA1-BARD1 complex"/>
    <property type="evidence" value="ECO:0007669"/>
    <property type="project" value="TreeGrafter"/>
</dbReference>
<dbReference type="PRINTS" id="PR01415">
    <property type="entry name" value="ANKYRIN"/>
</dbReference>
<dbReference type="SMART" id="SM00248">
    <property type="entry name" value="ANK"/>
    <property type="match status" value="6"/>
</dbReference>
<feature type="repeat" description="ANK" evidence="3">
    <location>
        <begin position="222"/>
        <end position="269"/>
    </location>
</feature>
<name>A0A448WRT8_9PLAT</name>
<comment type="caution">
    <text evidence="4">The sequence shown here is derived from an EMBL/GenBank/DDBJ whole genome shotgun (WGS) entry which is preliminary data.</text>
</comment>
<dbReference type="Gene3D" id="1.25.40.20">
    <property type="entry name" value="Ankyrin repeat-containing domain"/>
    <property type="match status" value="2"/>
</dbReference>
<keyword evidence="2 3" id="KW-0040">ANK repeat</keyword>
<accession>A0A448WRT8</accession>
<dbReference type="PROSITE" id="PS50088">
    <property type="entry name" value="ANK_REPEAT"/>
    <property type="match status" value="5"/>
</dbReference>
<dbReference type="InterPro" id="IPR002110">
    <property type="entry name" value="Ankyrin_rpt"/>
</dbReference>
<evidence type="ECO:0000256" key="3">
    <source>
        <dbReference type="PROSITE-ProRule" id="PRU00023"/>
    </source>
</evidence>
<evidence type="ECO:0000256" key="2">
    <source>
        <dbReference type="ARBA" id="ARBA00023043"/>
    </source>
</evidence>
<dbReference type="PROSITE" id="PS50297">
    <property type="entry name" value="ANK_REP_REGION"/>
    <property type="match status" value="4"/>
</dbReference>
<keyword evidence="1" id="KW-0677">Repeat</keyword>
<feature type="repeat" description="ANK" evidence="3">
    <location>
        <begin position="79"/>
        <end position="103"/>
    </location>
</feature>
<dbReference type="EMBL" id="CAAALY010038135">
    <property type="protein sequence ID" value="VEL18684.1"/>
    <property type="molecule type" value="Genomic_DNA"/>
</dbReference>
<dbReference type="Proteomes" id="UP000784294">
    <property type="component" value="Unassembled WGS sequence"/>
</dbReference>
<protein>
    <submittedName>
        <fullName evidence="4">Uncharacterized protein</fullName>
    </submittedName>
</protein>
<evidence type="ECO:0000313" key="5">
    <source>
        <dbReference type="Proteomes" id="UP000784294"/>
    </source>
</evidence>
<sequence>MTGISTRSDQRREVSIGENIFPECERVDHIISDSTNLDSSGNTAYERSIFNSCRIGDFNRVKALLESNTPVNAKDTSGRRSTALHFAAGYGRLDIVELLLKNGLVPLHNACSFGHVDVVSALLSAGSDPNSRDAWNFTPLHEAAIKNKLDVCIQLLQARADPYIKNLDGKTSIDLTDGHTRLVLLGEWHKDELLEAARSGNEEKVLSLLTPQNVNCHANDGRKSTPLHLAAGYNRLFDSHLTSVVFFVISTKIVKLLLSRGADVQAKDKGGLIPLHNACSYGHLEVCELLISAGASQAQVRAADLWQYTPLHEAASKARAEVCSLLLVYGADPTLPNCHGKSPLDLAPSQELQERILYEYKGTLA</sequence>
<evidence type="ECO:0000256" key="1">
    <source>
        <dbReference type="ARBA" id="ARBA00022737"/>
    </source>
</evidence>
<dbReference type="AlphaFoldDB" id="A0A448WRT8"/>
<feature type="repeat" description="ANK" evidence="3">
    <location>
        <begin position="270"/>
        <end position="296"/>
    </location>
</feature>
<organism evidence="4 5">
    <name type="scientific">Protopolystoma xenopodis</name>
    <dbReference type="NCBI Taxonomy" id="117903"/>
    <lineage>
        <taxon>Eukaryota</taxon>
        <taxon>Metazoa</taxon>
        <taxon>Spiralia</taxon>
        <taxon>Lophotrochozoa</taxon>
        <taxon>Platyhelminthes</taxon>
        <taxon>Monogenea</taxon>
        <taxon>Polyopisthocotylea</taxon>
        <taxon>Polystomatidea</taxon>
        <taxon>Polystomatidae</taxon>
        <taxon>Protopolystoma</taxon>
    </lineage>
</organism>
<feature type="repeat" description="ANK" evidence="3">
    <location>
        <begin position="102"/>
        <end position="134"/>
    </location>
</feature>
<dbReference type="GO" id="GO:0085020">
    <property type="term" value="P:protein K6-linked ubiquitination"/>
    <property type="evidence" value="ECO:0007669"/>
    <property type="project" value="TreeGrafter"/>
</dbReference>
<gene>
    <name evidence="4" type="ORF">PXEA_LOCUS12124</name>
</gene>
<dbReference type="Pfam" id="PF12796">
    <property type="entry name" value="Ank_2"/>
    <property type="match status" value="2"/>
</dbReference>
<evidence type="ECO:0000313" key="4">
    <source>
        <dbReference type="EMBL" id="VEL18684.1"/>
    </source>
</evidence>
<feature type="repeat" description="ANK" evidence="3">
    <location>
        <begin position="306"/>
        <end position="338"/>
    </location>
</feature>
<dbReference type="InterPro" id="IPR036770">
    <property type="entry name" value="Ankyrin_rpt-contain_sf"/>
</dbReference>
<dbReference type="Pfam" id="PF13637">
    <property type="entry name" value="Ank_4"/>
    <property type="match status" value="1"/>
</dbReference>
<proteinExistence type="predicted"/>